<dbReference type="InterPro" id="IPR036249">
    <property type="entry name" value="Thioredoxin-like_sf"/>
</dbReference>
<dbReference type="eggNOG" id="COG3391">
    <property type="taxonomic scope" value="Bacteria"/>
</dbReference>
<feature type="domain" description="Thioredoxin" evidence="1">
    <location>
        <begin position="22"/>
        <end position="175"/>
    </location>
</feature>
<accession>K9VV66</accession>
<dbReference type="InterPro" id="IPR013766">
    <property type="entry name" value="Thioredoxin_domain"/>
</dbReference>
<dbReference type="SUPFAM" id="SSF101898">
    <property type="entry name" value="NHL repeat"/>
    <property type="match status" value="1"/>
</dbReference>
<proteinExistence type="predicted"/>
<dbReference type="EMBL" id="CP003620">
    <property type="protein sequence ID" value="AFZ11454.1"/>
    <property type="molecule type" value="Genomic_DNA"/>
</dbReference>
<dbReference type="eggNOG" id="COG0526">
    <property type="taxonomic scope" value="Bacteria"/>
</dbReference>
<dbReference type="PANTHER" id="PTHR46388">
    <property type="entry name" value="NHL REPEAT-CONTAINING PROTEIN 2"/>
    <property type="match status" value="1"/>
</dbReference>
<reference evidence="2 3" key="1">
    <citation type="submission" date="2012-06" db="EMBL/GenBank/DDBJ databases">
        <title>Finished chromosome of genome of Crinalium epipsammum PCC 9333.</title>
        <authorList>
            <consortium name="US DOE Joint Genome Institute"/>
            <person name="Gugger M."/>
            <person name="Coursin T."/>
            <person name="Rippka R."/>
            <person name="Tandeau De Marsac N."/>
            <person name="Huntemann M."/>
            <person name="Wei C.-L."/>
            <person name="Han J."/>
            <person name="Detter J.C."/>
            <person name="Han C."/>
            <person name="Tapia R."/>
            <person name="Davenport K."/>
            <person name="Daligault H."/>
            <person name="Erkkila T."/>
            <person name="Gu W."/>
            <person name="Munk A.C.C."/>
            <person name="Teshima H."/>
            <person name="Xu Y."/>
            <person name="Chain P."/>
            <person name="Chen A."/>
            <person name="Krypides N."/>
            <person name="Mavromatis K."/>
            <person name="Markowitz V."/>
            <person name="Szeto E."/>
            <person name="Ivanova N."/>
            <person name="Mikhailova N."/>
            <person name="Ovchinnikova G."/>
            <person name="Pagani I."/>
            <person name="Pati A."/>
            <person name="Goodwin L."/>
            <person name="Peters L."/>
            <person name="Pitluck S."/>
            <person name="Woyke T."/>
            <person name="Kerfeld C."/>
        </authorList>
    </citation>
    <scope>NUCLEOTIDE SEQUENCE [LARGE SCALE GENOMIC DNA]</scope>
    <source>
        <strain evidence="2 3">PCC 9333</strain>
    </source>
</reference>
<dbReference type="Gene3D" id="2.120.10.30">
    <property type="entry name" value="TolB, C-terminal domain"/>
    <property type="match status" value="3"/>
</dbReference>
<dbReference type="KEGG" id="cep:Cri9333_0491"/>
<protein>
    <submittedName>
        <fullName evidence="2">NHL repeat containing protein</fullName>
    </submittedName>
</protein>
<dbReference type="CDD" id="cd14951">
    <property type="entry name" value="NHL-2_like"/>
    <property type="match status" value="1"/>
</dbReference>
<gene>
    <name evidence="2" type="ORF">Cri9333_0491</name>
</gene>
<dbReference type="AlphaFoldDB" id="K9VV66"/>
<keyword evidence="3" id="KW-1185">Reference proteome</keyword>
<dbReference type="HOGENOM" id="CLU_013730_1_0_3"/>
<evidence type="ECO:0000313" key="3">
    <source>
        <dbReference type="Proteomes" id="UP000010472"/>
    </source>
</evidence>
<evidence type="ECO:0000313" key="2">
    <source>
        <dbReference type="EMBL" id="AFZ11454.1"/>
    </source>
</evidence>
<dbReference type="Gene3D" id="3.40.30.10">
    <property type="entry name" value="Glutaredoxin"/>
    <property type="match status" value="1"/>
</dbReference>
<dbReference type="PROSITE" id="PS51352">
    <property type="entry name" value="THIOREDOXIN_2"/>
    <property type="match status" value="1"/>
</dbReference>
<dbReference type="Proteomes" id="UP000010472">
    <property type="component" value="Chromosome"/>
</dbReference>
<dbReference type="Pfam" id="PF13905">
    <property type="entry name" value="Thioredoxin_8"/>
    <property type="match status" value="1"/>
</dbReference>
<dbReference type="SUPFAM" id="SSF52833">
    <property type="entry name" value="Thioredoxin-like"/>
    <property type="match status" value="1"/>
</dbReference>
<organism evidence="2 3">
    <name type="scientific">Crinalium epipsammum PCC 9333</name>
    <dbReference type="NCBI Taxonomy" id="1173022"/>
    <lineage>
        <taxon>Bacteria</taxon>
        <taxon>Bacillati</taxon>
        <taxon>Cyanobacteriota</taxon>
        <taxon>Cyanophyceae</taxon>
        <taxon>Gomontiellales</taxon>
        <taxon>Gomontiellaceae</taxon>
        <taxon>Crinalium</taxon>
    </lineage>
</organism>
<name>K9VV66_9CYAN</name>
<dbReference type="PATRIC" id="fig|1173022.3.peg.527"/>
<dbReference type="InterPro" id="IPR012336">
    <property type="entry name" value="Thioredoxin-like_fold"/>
</dbReference>
<evidence type="ECO:0000259" key="1">
    <source>
        <dbReference type="PROSITE" id="PS51352"/>
    </source>
</evidence>
<dbReference type="STRING" id="1173022.Cri9333_0491"/>
<dbReference type="InterPro" id="IPR045302">
    <property type="entry name" value="NHL2_NHL_rpt_dom"/>
</dbReference>
<dbReference type="PANTHER" id="PTHR46388:SF2">
    <property type="entry name" value="NHL REPEAT-CONTAINING PROTEIN 2"/>
    <property type="match status" value="1"/>
</dbReference>
<sequence length="537" mass="59527">MVANQLGIKHFQDKLIGKGTGLMVNVRAPELPQNFTWINCDREAAREGDRPLSIKSLRGRIVIIDFWTKSCINCLHVIPDLKYLEQKYSKYLTIIGVHSAKFEHEQHPDSVQQAVWRYGITHPVIVDSDRYIWQQYAVKAWPTFVVINATGYIVATVSGEGKREFLDNLVQQLIEESSGQRTVDQESLQLNLEPDQTLRLSPLAFPSKVIACQQSNSLFIADTGHHRLVIASLNGETQAVIGTGSPAWVDGDLEIAQFCEPMGMVFDYEQQVIYVADTVNHLLRKIDLKTRQVSTIAGNGTQSRYLFPHGGKALETALNSPWDLVKIKDKLYITMAGSHQIWMMDLAQETIHCFIGTGAEFCVDGSYEVAAFAQPSGITTNGDELFIADSESSSIRAVTLGDFPIVRTICGSGQLFGFGDVDGIGENVRLQHCLGITYGAGYLWVTDTYNHKLKRVNPTTGECQTICGSGKAGLQDGFGTDVYFSEPSGLAFACNYLYIADSNNHAIRRINLNSQEVTTFQFTMLCSPSVCIPNENK</sequence>
<dbReference type="InterPro" id="IPR011042">
    <property type="entry name" value="6-blade_b-propeller_TolB-like"/>
</dbReference>